<keyword evidence="2" id="KW-1185">Reference proteome</keyword>
<sequence>MVTYSRPVNPTLDPNNSRLNEHLQKLVRAVQMHKCSPACRRVKDGRLVCKRRAPFILSDHSWIDAEGNWGPKRSISSMNAWNPWLLNCIRANHDIKFLTNGEATKNLSFYITAYAAKNQQRSSNMSALLAKAFKYKTHSLSHKEVTTVQQLNKHLIQQCANTLTQEQELSAPEVISYLMGWGDRYISHQFVPIHFNSVIRCLKSSWPFLDEQR</sequence>
<dbReference type="Proteomes" id="UP001194468">
    <property type="component" value="Unassembled WGS sequence"/>
</dbReference>
<dbReference type="EMBL" id="WHUW01000011">
    <property type="protein sequence ID" value="KAF8441075.1"/>
    <property type="molecule type" value="Genomic_DNA"/>
</dbReference>
<reference evidence="1" key="2">
    <citation type="journal article" date="2020" name="Nat. Commun.">
        <title>Large-scale genome sequencing of mycorrhizal fungi provides insights into the early evolution of symbiotic traits.</title>
        <authorList>
            <person name="Miyauchi S."/>
            <person name="Kiss E."/>
            <person name="Kuo A."/>
            <person name="Drula E."/>
            <person name="Kohler A."/>
            <person name="Sanchez-Garcia M."/>
            <person name="Morin E."/>
            <person name="Andreopoulos B."/>
            <person name="Barry K.W."/>
            <person name="Bonito G."/>
            <person name="Buee M."/>
            <person name="Carver A."/>
            <person name="Chen C."/>
            <person name="Cichocki N."/>
            <person name="Clum A."/>
            <person name="Culley D."/>
            <person name="Crous P.W."/>
            <person name="Fauchery L."/>
            <person name="Girlanda M."/>
            <person name="Hayes R.D."/>
            <person name="Keri Z."/>
            <person name="LaButti K."/>
            <person name="Lipzen A."/>
            <person name="Lombard V."/>
            <person name="Magnuson J."/>
            <person name="Maillard F."/>
            <person name="Murat C."/>
            <person name="Nolan M."/>
            <person name="Ohm R.A."/>
            <person name="Pangilinan J."/>
            <person name="Pereira M.F."/>
            <person name="Perotto S."/>
            <person name="Peter M."/>
            <person name="Pfister S."/>
            <person name="Riley R."/>
            <person name="Sitrit Y."/>
            <person name="Stielow J.B."/>
            <person name="Szollosi G."/>
            <person name="Zifcakova L."/>
            <person name="Stursova M."/>
            <person name="Spatafora J.W."/>
            <person name="Tedersoo L."/>
            <person name="Vaario L.M."/>
            <person name="Yamada A."/>
            <person name="Yan M."/>
            <person name="Wang P."/>
            <person name="Xu J."/>
            <person name="Bruns T."/>
            <person name="Baldrian P."/>
            <person name="Vilgalys R."/>
            <person name="Dunand C."/>
            <person name="Henrissat B."/>
            <person name="Grigoriev I.V."/>
            <person name="Hibbett D."/>
            <person name="Nagy L.G."/>
            <person name="Martin F.M."/>
        </authorList>
    </citation>
    <scope>NUCLEOTIDE SEQUENCE</scope>
    <source>
        <strain evidence="1">BED1</strain>
    </source>
</reference>
<dbReference type="AlphaFoldDB" id="A0AAD4GFN6"/>
<accession>A0AAD4GFN6</accession>
<evidence type="ECO:0000313" key="2">
    <source>
        <dbReference type="Proteomes" id="UP001194468"/>
    </source>
</evidence>
<reference evidence="1" key="1">
    <citation type="submission" date="2019-10" db="EMBL/GenBank/DDBJ databases">
        <authorList>
            <consortium name="DOE Joint Genome Institute"/>
            <person name="Kuo A."/>
            <person name="Miyauchi S."/>
            <person name="Kiss E."/>
            <person name="Drula E."/>
            <person name="Kohler A."/>
            <person name="Sanchez-Garcia M."/>
            <person name="Andreopoulos B."/>
            <person name="Barry K.W."/>
            <person name="Bonito G."/>
            <person name="Buee M."/>
            <person name="Carver A."/>
            <person name="Chen C."/>
            <person name="Cichocki N."/>
            <person name="Clum A."/>
            <person name="Culley D."/>
            <person name="Crous P.W."/>
            <person name="Fauchery L."/>
            <person name="Girlanda M."/>
            <person name="Hayes R."/>
            <person name="Keri Z."/>
            <person name="LaButti K."/>
            <person name="Lipzen A."/>
            <person name="Lombard V."/>
            <person name="Magnuson J."/>
            <person name="Maillard F."/>
            <person name="Morin E."/>
            <person name="Murat C."/>
            <person name="Nolan M."/>
            <person name="Ohm R."/>
            <person name="Pangilinan J."/>
            <person name="Pereira M."/>
            <person name="Perotto S."/>
            <person name="Peter M."/>
            <person name="Riley R."/>
            <person name="Sitrit Y."/>
            <person name="Stielow B."/>
            <person name="Szollosi G."/>
            <person name="Zifcakova L."/>
            <person name="Stursova M."/>
            <person name="Spatafora J.W."/>
            <person name="Tedersoo L."/>
            <person name="Vaario L.-M."/>
            <person name="Yamada A."/>
            <person name="Yan M."/>
            <person name="Wang P."/>
            <person name="Xu J."/>
            <person name="Bruns T."/>
            <person name="Baldrian P."/>
            <person name="Vilgalys R."/>
            <person name="Henrissat B."/>
            <person name="Grigoriev I.V."/>
            <person name="Hibbett D."/>
            <person name="Nagy L.G."/>
            <person name="Martin F.M."/>
        </authorList>
    </citation>
    <scope>NUCLEOTIDE SEQUENCE</scope>
    <source>
        <strain evidence="1">BED1</strain>
    </source>
</reference>
<evidence type="ECO:0000313" key="1">
    <source>
        <dbReference type="EMBL" id="KAF8441075.1"/>
    </source>
</evidence>
<comment type="caution">
    <text evidence="1">The sequence shown here is derived from an EMBL/GenBank/DDBJ whole genome shotgun (WGS) entry which is preliminary data.</text>
</comment>
<gene>
    <name evidence="1" type="ORF">L210DRAFT_3400417</name>
</gene>
<protein>
    <submittedName>
        <fullName evidence="1">Uncharacterized protein</fullName>
    </submittedName>
</protein>
<name>A0AAD4GFN6_BOLED</name>
<proteinExistence type="predicted"/>
<organism evidence="1 2">
    <name type="scientific">Boletus edulis BED1</name>
    <dbReference type="NCBI Taxonomy" id="1328754"/>
    <lineage>
        <taxon>Eukaryota</taxon>
        <taxon>Fungi</taxon>
        <taxon>Dikarya</taxon>
        <taxon>Basidiomycota</taxon>
        <taxon>Agaricomycotina</taxon>
        <taxon>Agaricomycetes</taxon>
        <taxon>Agaricomycetidae</taxon>
        <taxon>Boletales</taxon>
        <taxon>Boletineae</taxon>
        <taxon>Boletaceae</taxon>
        <taxon>Boletoideae</taxon>
        <taxon>Boletus</taxon>
    </lineage>
</organism>